<dbReference type="CDD" id="cd02440">
    <property type="entry name" value="AdoMet_MTases"/>
    <property type="match status" value="1"/>
</dbReference>
<feature type="region of interest" description="Disordered" evidence="2">
    <location>
        <begin position="1"/>
        <end position="26"/>
    </location>
</feature>
<evidence type="ECO:0000256" key="2">
    <source>
        <dbReference type="SAM" id="MobiDB-lite"/>
    </source>
</evidence>
<sequence>MHDQDMEHFSASEDETPDSGAHAAEAPWRHIRELRERALDDYRSTVEQTAAILAAEAGINASSEVLEVGGGCEALLCYLARWFDLRGEGIFPHEAYVRFAKDLCRSRTHQFDIDFRQASVLRLPYEPGTFTHVVSHGALHRAPDKRRGHAEIHRVLRAGGFFALSDFFQLRRTISERTRRHVHDRFGWSSGHTLLECHVALEEAGFEIVSIINLDGFLKLVLRENAAAARMRAEREACAAGREDPPDLSSWDEVWDAVDHGEVGWATLVARKPDYADPGIPRGA</sequence>
<evidence type="ECO:0000313" key="4">
    <source>
        <dbReference type="EMBL" id="GAA3688024.1"/>
    </source>
</evidence>
<accession>A0ABP7CHB6</accession>
<dbReference type="PANTHER" id="PTHR44068">
    <property type="entry name" value="ZGC:194242"/>
    <property type="match status" value="1"/>
</dbReference>
<keyword evidence="1" id="KW-0808">Transferase</keyword>
<proteinExistence type="predicted"/>
<organism evidence="4 5">
    <name type="scientific">Nonomuraea antimicrobica</name>
    <dbReference type="NCBI Taxonomy" id="561173"/>
    <lineage>
        <taxon>Bacteria</taxon>
        <taxon>Bacillati</taxon>
        <taxon>Actinomycetota</taxon>
        <taxon>Actinomycetes</taxon>
        <taxon>Streptosporangiales</taxon>
        <taxon>Streptosporangiaceae</taxon>
        <taxon>Nonomuraea</taxon>
    </lineage>
</organism>
<comment type="caution">
    <text evidence="4">The sequence shown here is derived from an EMBL/GenBank/DDBJ whole genome shotgun (WGS) entry which is preliminary data.</text>
</comment>
<dbReference type="Proteomes" id="UP001500902">
    <property type="component" value="Unassembled WGS sequence"/>
</dbReference>
<dbReference type="InterPro" id="IPR029063">
    <property type="entry name" value="SAM-dependent_MTases_sf"/>
</dbReference>
<reference evidence="5" key="1">
    <citation type="journal article" date="2019" name="Int. J. Syst. Evol. Microbiol.">
        <title>The Global Catalogue of Microorganisms (GCM) 10K type strain sequencing project: providing services to taxonomists for standard genome sequencing and annotation.</title>
        <authorList>
            <consortium name="The Broad Institute Genomics Platform"/>
            <consortium name="The Broad Institute Genome Sequencing Center for Infectious Disease"/>
            <person name="Wu L."/>
            <person name="Ma J."/>
        </authorList>
    </citation>
    <scope>NUCLEOTIDE SEQUENCE [LARGE SCALE GENOMIC DNA]</scope>
    <source>
        <strain evidence="5">JCM 16904</strain>
    </source>
</reference>
<evidence type="ECO:0000256" key="1">
    <source>
        <dbReference type="ARBA" id="ARBA00022679"/>
    </source>
</evidence>
<dbReference type="Pfam" id="PF08241">
    <property type="entry name" value="Methyltransf_11"/>
    <property type="match status" value="1"/>
</dbReference>
<keyword evidence="5" id="KW-1185">Reference proteome</keyword>
<name>A0ABP7CHB6_9ACTN</name>
<dbReference type="SUPFAM" id="SSF53335">
    <property type="entry name" value="S-adenosyl-L-methionine-dependent methyltransferases"/>
    <property type="match status" value="1"/>
</dbReference>
<dbReference type="Gene3D" id="3.40.50.150">
    <property type="entry name" value="Vaccinia Virus protein VP39"/>
    <property type="match status" value="1"/>
</dbReference>
<dbReference type="EMBL" id="BAAAZP010000107">
    <property type="protein sequence ID" value="GAA3688024.1"/>
    <property type="molecule type" value="Genomic_DNA"/>
</dbReference>
<feature type="domain" description="Methyltransferase type 11" evidence="3">
    <location>
        <begin position="66"/>
        <end position="163"/>
    </location>
</feature>
<gene>
    <name evidence="4" type="ORF">GCM10022224_061630</name>
</gene>
<evidence type="ECO:0000259" key="3">
    <source>
        <dbReference type="Pfam" id="PF08241"/>
    </source>
</evidence>
<dbReference type="PANTHER" id="PTHR44068:SF11">
    <property type="entry name" value="GERANYL DIPHOSPHATE 2-C-METHYLTRANSFERASE"/>
    <property type="match status" value="1"/>
</dbReference>
<feature type="compositionally biased region" description="Basic and acidic residues" evidence="2">
    <location>
        <begin position="1"/>
        <end position="11"/>
    </location>
</feature>
<dbReference type="InterPro" id="IPR050447">
    <property type="entry name" value="Erg6_SMT_methyltransf"/>
</dbReference>
<dbReference type="RefSeq" id="WP_344886125.1">
    <property type="nucleotide sequence ID" value="NZ_BAAAZP010000107.1"/>
</dbReference>
<evidence type="ECO:0000313" key="5">
    <source>
        <dbReference type="Proteomes" id="UP001500902"/>
    </source>
</evidence>
<protein>
    <recommendedName>
        <fullName evidence="3">Methyltransferase type 11 domain-containing protein</fullName>
    </recommendedName>
</protein>
<dbReference type="InterPro" id="IPR013216">
    <property type="entry name" value="Methyltransf_11"/>
</dbReference>